<dbReference type="PANTHER" id="PTHR31234:SF39">
    <property type="entry name" value="HARPIN-INDUCED PROTEIN 1 CONTAINING PROTEIN, EXPRESSED"/>
    <property type="match status" value="1"/>
</dbReference>
<comment type="subcellular location">
    <subcellularLocation>
        <location evidence="1">Membrane</location>
    </subcellularLocation>
</comment>
<proteinExistence type="predicted"/>
<evidence type="ECO:0008006" key="6">
    <source>
        <dbReference type="Google" id="ProtNLM"/>
    </source>
</evidence>
<sequence>MSKASGCTCAAITFIILGGLALLIAWLADKMKSPTFTIDQVTVNGYNFSTTTNYLNATFTVAVRSHNRDSKYKIKYHVVAVSVYHTSDYALGFETLGPYSQGHGDDLVFSARPMARDVPMTDPDVVRSIREENRAGQVRVEVRVRASVRYEVKGWKHKHYTLKVICANLVINLASMKTNQSTNCDVDRF</sequence>
<accession>A0AAW1HMC3</accession>
<keyword evidence="2 3" id="KW-0472">Membrane</keyword>
<evidence type="ECO:0000313" key="5">
    <source>
        <dbReference type="Proteomes" id="UP001443914"/>
    </source>
</evidence>
<dbReference type="EMBL" id="JBDFQZ010000011">
    <property type="protein sequence ID" value="KAK9676924.1"/>
    <property type="molecule type" value="Genomic_DNA"/>
</dbReference>
<evidence type="ECO:0000256" key="1">
    <source>
        <dbReference type="ARBA" id="ARBA00004370"/>
    </source>
</evidence>
<dbReference type="PANTHER" id="PTHR31234">
    <property type="entry name" value="LATE EMBRYOGENESIS ABUNDANT (LEA) HYDROXYPROLINE-RICH GLYCOPROTEIN FAMILY"/>
    <property type="match status" value="1"/>
</dbReference>
<organism evidence="4 5">
    <name type="scientific">Saponaria officinalis</name>
    <name type="common">Common soapwort</name>
    <name type="synonym">Lychnis saponaria</name>
    <dbReference type="NCBI Taxonomy" id="3572"/>
    <lineage>
        <taxon>Eukaryota</taxon>
        <taxon>Viridiplantae</taxon>
        <taxon>Streptophyta</taxon>
        <taxon>Embryophyta</taxon>
        <taxon>Tracheophyta</taxon>
        <taxon>Spermatophyta</taxon>
        <taxon>Magnoliopsida</taxon>
        <taxon>eudicotyledons</taxon>
        <taxon>Gunneridae</taxon>
        <taxon>Pentapetalae</taxon>
        <taxon>Caryophyllales</taxon>
        <taxon>Caryophyllaceae</taxon>
        <taxon>Caryophylleae</taxon>
        <taxon>Saponaria</taxon>
    </lineage>
</organism>
<dbReference type="GO" id="GO:0098542">
    <property type="term" value="P:defense response to other organism"/>
    <property type="evidence" value="ECO:0007669"/>
    <property type="project" value="InterPro"/>
</dbReference>
<comment type="caution">
    <text evidence="4">The sequence shown here is derived from an EMBL/GenBank/DDBJ whole genome shotgun (WGS) entry which is preliminary data.</text>
</comment>
<keyword evidence="5" id="KW-1185">Reference proteome</keyword>
<keyword evidence="3" id="KW-0812">Transmembrane</keyword>
<gene>
    <name evidence="4" type="ORF">RND81_11G110100</name>
</gene>
<keyword evidence="3" id="KW-1133">Transmembrane helix</keyword>
<reference evidence="4" key="1">
    <citation type="submission" date="2024-03" db="EMBL/GenBank/DDBJ databases">
        <title>WGS assembly of Saponaria officinalis var. Norfolk2.</title>
        <authorList>
            <person name="Jenkins J."/>
            <person name="Shu S."/>
            <person name="Grimwood J."/>
            <person name="Barry K."/>
            <person name="Goodstein D."/>
            <person name="Schmutz J."/>
            <person name="Leebens-Mack J."/>
            <person name="Osbourn A."/>
        </authorList>
    </citation>
    <scope>NUCLEOTIDE SEQUENCE [LARGE SCALE GENOMIC DNA]</scope>
    <source>
        <strain evidence="4">JIC</strain>
    </source>
</reference>
<evidence type="ECO:0000313" key="4">
    <source>
        <dbReference type="EMBL" id="KAK9676924.1"/>
    </source>
</evidence>
<dbReference type="GO" id="GO:0005886">
    <property type="term" value="C:plasma membrane"/>
    <property type="evidence" value="ECO:0007669"/>
    <property type="project" value="TreeGrafter"/>
</dbReference>
<evidence type="ECO:0000256" key="2">
    <source>
        <dbReference type="ARBA" id="ARBA00023136"/>
    </source>
</evidence>
<name>A0AAW1HMC3_SAPOF</name>
<protein>
    <recommendedName>
        <fullName evidence="6">Late embryogenesis abundant protein LEA-2 subgroup domain-containing protein</fullName>
    </recommendedName>
</protein>
<dbReference type="Proteomes" id="UP001443914">
    <property type="component" value="Unassembled WGS sequence"/>
</dbReference>
<feature type="transmembrane region" description="Helical" evidence="3">
    <location>
        <begin position="7"/>
        <end position="28"/>
    </location>
</feature>
<dbReference type="InterPro" id="IPR044839">
    <property type="entry name" value="NDR1-like"/>
</dbReference>
<evidence type="ECO:0000256" key="3">
    <source>
        <dbReference type="SAM" id="Phobius"/>
    </source>
</evidence>
<dbReference type="AlphaFoldDB" id="A0AAW1HMC3"/>